<dbReference type="Gene3D" id="3.90.280.10">
    <property type="entry name" value="PEBP-like"/>
    <property type="match status" value="1"/>
</dbReference>
<dbReference type="InterPro" id="IPR005247">
    <property type="entry name" value="YbhB_YbcL/LppC-like"/>
</dbReference>
<evidence type="ECO:0000313" key="3">
    <source>
        <dbReference type="EMBL" id="PXY19666.1"/>
    </source>
</evidence>
<dbReference type="PANTHER" id="PTHR30289">
    <property type="entry name" value="UNCHARACTERIZED PROTEIN YBCL-RELATED"/>
    <property type="match status" value="1"/>
</dbReference>
<reference evidence="3 4" key="1">
    <citation type="submission" date="2016-07" db="EMBL/GenBank/DDBJ databases">
        <title>Draft genome sequence of Prauserella muralis DSM 45305, isolated from a mould-covered wall in an indoor environment.</title>
        <authorList>
            <person name="Ruckert C."/>
            <person name="Albersmeier A."/>
            <person name="Jiang C.-L."/>
            <person name="Jiang Y."/>
            <person name="Kalinowski J."/>
            <person name="Schneider O."/>
            <person name="Winkler A."/>
            <person name="Zotchev S.B."/>
        </authorList>
    </citation>
    <scope>NUCLEOTIDE SEQUENCE [LARGE SCALE GENOMIC DNA]</scope>
    <source>
        <strain evidence="3 4">DSM 45305</strain>
    </source>
</reference>
<dbReference type="NCBIfam" id="TIGR00481">
    <property type="entry name" value="YbhB/YbcL family Raf kinase inhibitor-like protein"/>
    <property type="match status" value="1"/>
</dbReference>
<dbReference type="AlphaFoldDB" id="A0A2V4AKF1"/>
<dbReference type="InterPro" id="IPR036610">
    <property type="entry name" value="PEBP-like_sf"/>
</dbReference>
<evidence type="ECO:0000256" key="1">
    <source>
        <dbReference type="ARBA" id="ARBA00007120"/>
    </source>
</evidence>
<comment type="caution">
    <text evidence="3">The sequence shown here is derived from an EMBL/GenBank/DDBJ whole genome shotgun (WGS) entry which is preliminary data.</text>
</comment>
<dbReference type="CDD" id="cd00865">
    <property type="entry name" value="PEBP_bact_arch"/>
    <property type="match status" value="1"/>
</dbReference>
<feature type="region of interest" description="Disordered" evidence="2">
    <location>
        <begin position="1"/>
        <end position="46"/>
    </location>
</feature>
<dbReference type="InterPro" id="IPR008914">
    <property type="entry name" value="PEBP"/>
</dbReference>
<name>A0A2V4AKF1_9PSEU</name>
<comment type="similarity">
    <text evidence="1">Belongs to the UPF0098 family.</text>
</comment>
<keyword evidence="4" id="KW-1185">Reference proteome</keyword>
<dbReference type="PANTHER" id="PTHR30289:SF1">
    <property type="entry name" value="PEBP (PHOSPHATIDYLETHANOLAMINE-BINDING PROTEIN) FAMILY PROTEIN"/>
    <property type="match status" value="1"/>
</dbReference>
<sequence length="189" mass="19818">MERDHPPRPKGDPERAAGPKGNRGTSRGDPDIGDGPRPVASGLELRSAAFTDNTLIPDRYSRQGGNVSPPLEWNRVPDGTEELALVCEDPDAPGGTFGHLVLTGIDPEQTGVPEGQLPDGAVPGRNGFGNLGWDGPQPPVGDDEHRYFFKLYAADRPLGLGEGASAEDVHAAVDGHTLATGTLVGLFGR</sequence>
<evidence type="ECO:0000313" key="4">
    <source>
        <dbReference type="Proteomes" id="UP000249915"/>
    </source>
</evidence>
<dbReference type="Pfam" id="PF01161">
    <property type="entry name" value="PBP"/>
    <property type="match status" value="1"/>
</dbReference>
<accession>A0A2V4AKF1</accession>
<gene>
    <name evidence="3" type="ORF">BAY60_29935</name>
</gene>
<evidence type="ECO:0000256" key="2">
    <source>
        <dbReference type="SAM" id="MobiDB-lite"/>
    </source>
</evidence>
<organism evidence="3 4">
    <name type="scientific">Prauserella muralis</name>
    <dbReference type="NCBI Taxonomy" id="588067"/>
    <lineage>
        <taxon>Bacteria</taxon>
        <taxon>Bacillati</taxon>
        <taxon>Actinomycetota</taxon>
        <taxon>Actinomycetes</taxon>
        <taxon>Pseudonocardiales</taxon>
        <taxon>Pseudonocardiaceae</taxon>
        <taxon>Prauserella</taxon>
    </lineage>
</organism>
<feature type="compositionally biased region" description="Basic and acidic residues" evidence="2">
    <location>
        <begin position="1"/>
        <end position="17"/>
    </location>
</feature>
<protein>
    <submittedName>
        <fullName evidence="3">Phosphatidylethanolamine-binding protein</fullName>
    </submittedName>
</protein>
<proteinExistence type="inferred from homology"/>
<dbReference type="EMBL" id="MASW01000007">
    <property type="protein sequence ID" value="PXY19666.1"/>
    <property type="molecule type" value="Genomic_DNA"/>
</dbReference>
<dbReference type="Proteomes" id="UP000249915">
    <property type="component" value="Unassembled WGS sequence"/>
</dbReference>
<dbReference type="SUPFAM" id="SSF49777">
    <property type="entry name" value="PEBP-like"/>
    <property type="match status" value="1"/>
</dbReference>